<dbReference type="InterPro" id="IPR002156">
    <property type="entry name" value="RNaseH_domain"/>
</dbReference>
<comment type="caution">
    <text evidence="2">The sequence shown here is derived from an EMBL/GenBank/DDBJ whole genome shotgun (WGS) entry which is preliminary data.</text>
</comment>
<protein>
    <recommendedName>
        <fullName evidence="1">RNase H type-1 domain-containing protein</fullName>
    </recommendedName>
</protein>
<feature type="domain" description="RNase H type-1" evidence="1">
    <location>
        <begin position="1"/>
        <end position="80"/>
    </location>
</feature>
<dbReference type="PANTHER" id="PTHR47074:SF11">
    <property type="entry name" value="REVERSE TRANSCRIPTASE-LIKE PROTEIN"/>
    <property type="match status" value="1"/>
</dbReference>
<evidence type="ECO:0000313" key="2">
    <source>
        <dbReference type="EMBL" id="CAA7062293.1"/>
    </source>
</evidence>
<dbReference type="EMBL" id="CACVBM020001939">
    <property type="protein sequence ID" value="CAA7062293.1"/>
    <property type="molecule type" value="Genomic_DNA"/>
</dbReference>
<reference evidence="2" key="1">
    <citation type="submission" date="2020-01" db="EMBL/GenBank/DDBJ databases">
        <authorList>
            <person name="Mishra B."/>
        </authorList>
    </citation>
    <scope>NUCLEOTIDE SEQUENCE [LARGE SCALE GENOMIC DNA]</scope>
</reference>
<proteinExistence type="predicted"/>
<dbReference type="InterPro" id="IPR052929">
    <property type="entry name" value="RNase_H-like_EbsB-rel"/>
</dbReference>
<dbReference type="OrthoDB" id="1712133at2759"/>
<dbReference type="Gene3D" id="3.30.420.10">
    <property type="entry name" value="Ribonuclease H-like superfamily/Ribonuclease H"/>
    <property type="match status" value="1"/>
</dbReference>
<dbReference type="InterPro" id="IPR036397">
    <property type="entry name" value="RNaseH_sf"/>
</dbReference>
<dbReference type="GO" id="GO:0003676">
    <property type="term" value="F:nucleic acid binding"/>
    <property type="evidence" value="ECO:0007669"/>
    <property type="project" value="InterPro"/>
</dbReference>
<dbReference type="InterPro" id="IPR044730">
    <property type="entry name" value="RNase_H-like_dom_plant"/>
</dbReference>
<dbReference type="AlphaFoldDB" id="A0A6D2L6H6"/>
<dbReference type="Pfam" id="PF13456">
    <property type="entry name" value="RVT_3"/>
    <property type="match status" value="1"/>
</dbReference>
<dbReference type="Proteomes" id="UP000467841">
    <property type="component" value="Unassembled WGS sequence"/>
</dbReference>
<evidence type="ECO:0000313" key="3">
    <source>
        <dbReference type="Proteomes" id="UP000467841"/>
    </source>
</evidence>
<dbReference type="GO" id="GO:0004523">
    <property type="term" value="F:RNA-DNA hybrid ribonuclease activity"/>
    <property type="evidence" value="ECO:0007669"/>
    <property type="project" value="InterPro"/>
</dbReference>
<accession>A0A6D2L6H6</accession>
<dbReference type="SUPFAM" id="SSF53098">
    <property type="entry name" value="Ribonuclease H-like"/>
    <property type="match status" value="1"/>
</dbReference>
<organism evidence="2 3">
    <name type="scientific">Microthlaspi erraticum</name>
    <dbReference type="NCBI Taxonomy" id="1685480"/>
    <lineage>
        <taxon>Eukaryota</taxon>
        <taxon>Viridiplantae</taxon>
        <taxon>Streptophyta</taxon>
        <taxon>Embryophyta</taxon>
        <taxon>Tracheophyta</taxon>
        <taxon>Spermatophyta</taxon>
        <taxon>Magnoliopsida</taxon>
        <taxon>eudicotyledons</taxon>
        <taxon>Gunneridae</taxon>
        <taxon>Pentapetalae</taxon>
        <taxon>rosids</taxon>
        <taxon>malvids</taxon>
        <taxon>Brassicales</taxon>
        <taxon>Brassicaceae</taxon>
        <taxon>Coluteocarpeae</taxon>
        <taxon>Microthlaspi</taxon>
    </lineage>
</organism>
<name>A0A6D2L6H6_9BRAS</name>
<keyword evidence="3" id="KW-1185">Reference proteome</keyword>
<evidence type="ECO:0000259" key="1">
    <source>
        <dbReference type="Pfam" id="PF13456"/>
    </source>
</evidence>
<sequence length="102" mass="11399">MAEALSIRSALNYALEKGFSKIQLKSDAQYFIRAMSKQEQVKEIYGILFDIHTLASMLETVTFVSIPQSENFVADTIAKIAKNVFVSLISHWDPPAIIIGHV</sequence>
<dbReference type="PANTHER" id="PTHR47074">
    <property type="entry name" value="BNAC02G40300D PROTEIN"/>
    <property type="match status" value="1"/>
</dbReference>
<dbReference type="InterPro" id="IPR012337">
    <property type="entry name" value="RNaseH-like_sf"/>
</dbReference>
<dbReference type="CDD" id="cd06222">
    <property type="entry name" value="RNase_H_like"/>
    <property type="match status" value="1"/>
</dbReference>
<gene>
    <name evidence="2" type="ORF">MERR_LOCUS49529</name>
</gene>